<reference evidence="2 3" key="1">
    <citation type="submission" date="2019-05" db="EMBL/GenBank/DDBJ databases">
        <title>Another draft genome of Portunus trituberculatus and its Hox gene families provides insights of decapod evolution.</title>
        <authorList>
            <person name="Jeong J.-H."/>
            <person name="Song I."/>
            <person name="Kim S."/>
            <person name="Choi T."/>
            <person name="Kim D."/>
            <person name="Ryu S."/>
            <person name="Kim W."/>
        </authorList>
    </citation>
    <scope>NUCLEOTIDE SEQUENCE [LARGE SCALE GENOMIC DNA]</scope>
    <source>
        <tissue evidence="2">Muscle</tissue>
    </source>
</reference>
<dbReference type="EMBL" id="VSRR010004629">
    <property type="protein sequence ID" value="MPC40249.1"/>
    <property type="molecule type" value="Genomic_DNA"/>
</dbReference>
<organism evidence="2 3">
    <name type="scientific">Portunus trituberculatus</name>
    <name type="common">Swimming crab</name>
    <name type="synonym">Neptunus trituberculatus</name>
    <dbReference type="NCBI Taxonomy" id="210409"/>
    <lineage>
        <taxon>Eukaryota</taxon>
        <taxon>Metazoa</taxon>
        <taxon>Ecdysozoa</taxon>
        <taxon>Arthropoda</taxon>
        <taxon>Crustacea</taxon>
        <taxon>Multicrustacea</taxon>
        <taxon>Malacostraca</taxon>
        <taxon>Eumalacostraca</taxon>
        <taxon>Eucarida</taxon>
        <taxon>Decapoda</taxon>
        <taxon>Pleocyemata</taxon>
        <taxon>Brachyura</taxon>
        <taxon>Eubrachyura</taxon>
        <taxon>Portunoidea</taxon>
        <taxon>Portunidae</taxon>
        <taxon>Portuninae</taxon>
        <taxon>Portunus</taxon>
    </lineage>
</organism>
<accession>A0A5B7F4R6</accession>
<dbReference type="Proteomes" id="UP000324222">
    <property type="component" value="Unassembled WGS sequence"/>
</dbReference>
<dbReference type="AlphaFoldDB" id="A0A5B7F4R6"/>
<evidence type="ECO:0000256" key="1">
    <source>
        <dbReference type="SAM" id="MobiDB-lite"/>
    </source>
</evidence>
<proteinExistence type="predicted"/>
<protein>
    <submittedName>
        <fullName evidence="2">Uncharacterized protein</fullName>
    </submittedName>
</protein>
<comment type="caution">
    <text evidence="2">The sequence shown here is derived from an EMBL/GenBank/DDBJ whole genome shotgun (WGS) entry which is preliminary data.</text>
</comment>
<evidence type="ECO:0000313" key="3">
    <source>
        <dbReference type="Proteomes" id="UP000324222"/>
    </source>
</evidence>
<feature type="compositionally biased region" description="Basic and acidic residues" evidence="1">
    <location>
        <begin position="48"/>
        <end position="89"/>
    </location>
</feature>
<sequence>MEDEEEEERRRKRRGDTHLRRDSRWVKRKGGEMERGTNGCRLVEWDSVSERQRKREREESREREREESREREREGSREREREGRHLLEW</sequence>
<gene>
    <name evidence="2" type="ORF">E2C01_033805</name>
</gene>
<keyword evidence="3" id="KW-1185">Reference proteome</keyword>
<feature type="compositionally biased region" description="Basic and acidic residues" evidence="1">
    <location>
        <begin position="16"/>
        <end position="35"/>
    </location>
</feature>
<feature type="region of interest" description="Disordered" evidence="1">
    <location>
        <begin position="1"/>
        <end position="89"/>
    </location>
</feature>
<evidence type="ECO:0000313" key="2">
    <source>
        <dbReference type="EMBL" id="MPC40249.1"/>
    </source>
</evidence>
<name>A0A5B7F4R6_PORTR</name>